<evidence type="ECO:0000256" key="1">
    <source>
        <dbReference type="SAM" id="MobiDB-lite"/>
    </source>
</evidence>
<dbReference type="EMBL" id="CAMXCT030000182">
    <property type="protein sequence ID" value="CAL4762453.1"/>
    <property type="molecule type" value="Genomic_DNA"/>
</dbReference>
<feature type="region of interest" description="Disordered" evidence="1">
    <location>
        <begin position="367"/>
        <end position="386"/>
    </location>
</feature>
<dbReference type="Proteomes" id="UP001152797">
    <property type="component" value="Unassembled WGS sequence"/>
</dbReference>
<evidence type="ECO:0000259" key="2">
    <source>
        <dbReference type="Pfam" id="PF07727"/>
    </source>
</evidence>
<feature type="non-terminal residue" evidence="3">
    <location>
        <position position="2419"/>
    </location>
</feature>
<comment type="caution">
    <text evidence="3">The sequence shown here is derived from an EMBL/GenBank/DDBJ whole genome shotgun (WGS) entry which is preliminary data.</text>
</comment>
<feature type="non-terminal residue" evidence="3">
    <location>
        <position position="1"/>
    </location>
</feature>
<feature type="region of interest" description="Disordered" evidence="1">
    <location>
        <begin position="255"/>
        <end position="275"/>
    </location>
</feature>
<evidence type="ECO:0000313" key="3">
    <source>
        <dbReference type="EMBL" id="CAI3975141.1"/>
    </source>
</evidence>
<name>A0A9P1FGF7_9DINO</name>
<feature type="compositionally biased region" description="Acidic residues" evidence="1">
    <location>
        <begin position="1240"/>
        <end position="1249"/>
    </location>
</feature>
<dbReference type="PANTHER" id="PTHR24216">
    <property type="entry name" value="PAXILLIN-RELATED"/>
    <property type="match status" value="1"/>
</dbReference>
<organism evidence="3">
    <name type="scientific">Cladocopium goreaui</name>
    <dbReference type="NCBI Taxonomy" id="2562237"/>
    <lineage>
        <taxon>Eukaryota</taxon>
        <taxon>Sar</taxon>
        <taxon>Alveolata</taxon>
        <taxon>Dinophyceae</taxon>
        <taxon>Suessiales</taxon>
        <taxon>Symbiodiniaceae</taxon>
        <taxon>Cladocopium</taxon>
    </lineage>
</organism>
<sequence length="2419" mass="267632">SFGSLHHGPHVWLLVQTYPDLGPLSCWLQKRSLAQFKLVAELVAGEFAPDIRRREPTDAAEQGDAEETAAEVSPQAPSGEHSAGLGGFASPRSQEEHDLLDVSPYVELVTNVMEGLRGDAFLMAKDLGLNALMDVGPPTGLELLVERIKEHVFSLRSHEARELFRLGQQANGPLSRQSAETILSFIGRRKRWWIQLKELDPEMAISTQMRAELLLETSGLSRQEQLMVKIACPKPSFEGYSEILLEHHGRIHLRDSRNLAPPSRPFQSKGAGKNKGKGWYRSGYIAGEYDGHEVMKQQMMDPDDCDWVSDEDLGIALTAMAACDMDETSTEGLEELGEACQHQLQAYAAVGYGHWAGDPECKMPNKKPNATASVPGQVPSQGPRVPRMPAFRAKRENPMDDMTLPPGSDHVFTFGQHKGYTYHEGKRREALGRAVSQSAAPLVDLAEDLLKYERLELLLSTEDSAVMEARETTHVGYMSLSPLEDELECNALPVVDVLNDEHVWGVLDEGCNSTVCGHDWMESCRAKLKNIGFDAPVQSDEQKAFKGLAGNVRTKGRYRIPFALEPEGGRKLPGVLETYVVGEPGDPTPLLLSQHAQAALGLVKDMATSTCALGRNGPTLKLHRTKDSGLLCVCLSKGLINMSFKQTPTQIRELRTPDNMAYVSTTPRTTAPSGQQVLIYTAGKDFCPPLDAYCNDPTSRSLERLCQNFGLGDREVFVVDALELGDPHHDKSLRSHIGTHPDILAGLVRNDWTMQIMHALVRRVKQAVDDNKSVAVICYCRRNRHRSVALGWLVSCALEFLKISCGLTHANARTSWAQMSGGCRGRCDHCQHVNTDAKTEAEDHAGKLCDMARCEMSEEDMDLLDEVCEVRGIGLAPVPKAAPTAPAPRAPRSRASPPVPTEPSRASSASAAARPDPATRPPPRTPPRRPSPRRRTPTPPRRSRSPARDGQQTEALIARISELTSVVSQLVAERDQARASASSTYRSRRSRSDSRDSRRRGRSRSPRESRFGEAPWRREVSYRRPRTPPRPPPSPSPLPRRRPPARPMSVESVMAGWPSHLDLPAREDDGTSWNKRVDAHGLSVELLDAMWYAAAVDHQSGYKQKKVQTVEQNNMAANVKVAVLGPDYIGLCLQEKTPIGKGIRKSWASPAMRVHEWSVTIYDYIDRSWTVDGTYPVETELEYQHESTGRILVYAPTREAEGTPPDDPGDAGDNGNGDNGDNADDNNEGDGHEDGHEEQKEDDVEEITDESTHLALAGDDGGVETMDTQETMDVIEEVPTAHAAVTAPKEEIPEQKTPELKALAVVEGTPEKLAMPHFAKALTMHPSKYIDLNSDDDNDPSGTTGSEAVATAVKLEVKTEHNPCALLGALMSSESRVMDKRDTSVVTSGLKIMQHEDEVMKAMVGISHLQESVHMLVLKDSTVNLSSWNDVHVMTVDPNWEDTCKKLAARVSAQSPGLVAVHMENPTWKQIQDVHCEADMNQCTVVVLTPYLENLVDKGYCFGGDLCLFVAGDRNDALFRLAVDWNEGQESMTPRTFQDACGMEFHELLKGHSEKLYLDRYAQTCFVGEAMDELSGSDDQMLNDPDKPLTPAENEQLILDQLAIPGAPLDEVQRRAHWRALPTRTRIAIRRLRRQFGHPTPATLKNILKAGRASPELIEAARLVRKVEDSLLRGMCQGIDDQVDCLGWLAKGVIEAKTDPTVAYHRVHAARMSAQRAFVHLDTSNRVAHALTRNAAPQHKEYAVGDLVCYRSANESEALAFSILNGEPVLPDAIVSGPQQQKYIHLEDEQQGPKFPNPVGIFDDDEDAPQGSSAPSRAPATPGRRLKAKDKTGQSERPGPYTRAAPMTPGALPGDTMMAELVDGDHAHFKRCGNQAQDPFERARAMDLELDLEPLRSFIAQRIVEAEETVQSGKVAKTVDIRKVSPEIKALMMEARTAEWEKYKSFNAAIPIWGKELQNLLDEGHKVIPSKWVETDKHEHLKGTPEYSPKMKARLVICGNFEDVSREDVRCDAPTADAESHCLLASWAASERLRLKGSDVTNAYFQAKPLTRLLLMRQPTGGLGDPDVPAEACLLCTLPIYGSIDAGRGFYLRMDSEVKTAGMKASKVMPALYYHQDENGELDAILCTHVDDLLFAHKPSGAKVIQEILGKFSVGKTEEGSFRYCGRRFTQHDDFTIEIDAEENTRGIKPILIDKSRKGTDVVTEKELTSLRSVTGSLAWVARYCRADLAYKVNELQRLCNPKADWIDWKDLAVVTYSDASFANEPGYKSQQGRIHYLSTASRLTEKDHSIHVIGFASSTLKRVCRATLQAESCALQSAVEHGDRLRCVLCEMTGKLATMTDWHEQCQMKMKHVWVSDCMSLVEHLNAEVPKKAQDKRLGIELAALRQSLWTGNGQKSCQEYAPCADELWWIETAKMLA</sequence>
<dbReference type="Pfam" id="PF07727">
    <property type="entry name" value="RVT_2"/>
    <property type="match status" value="1"/>
</dbReference>
<feature type="region of interest" description="Disordered" evidence="1">
    <location>
        <begin position="1788"/>
        <end position="1855"/>
    </location>
</feature>
<feature type="compositionally biased region" description="Basic residues" evidence="1">
    <location>
        <begin position="926"/>
        <end position="945"/>
    </location>
</feature>
<gene>
    <name evidence="3" type="ORF">C1SCF055_LOCUS3498</name>
</gene>
<dbReference type="PANTHER" id="PTHR24216:SF65">
    <property type="entry name" value="PAXILLIN-LIKE PROTEIN 1"/>
    <property type="match status" value="1"/>
</dbReference>
<feature type="compositionally biased region" description="Basic and acidic residues" evidence="1">
    <location>
        <begin position="1229"/>
        <end position="1239"/>
    </location>
</feature>
<feature type="region of interest" description="Disordered" evidence="1">
    <location>
        <begin position="973"/>
        <end position="1047"/>
    </location>
</feature>
<feature type="compositionally biased region" description="Polar residues" evidence="1">
    <location>
        <begin position="368"/>
        <end position="380"/>
    </location>
</feature>
<reference evidence="3" key="1">
    <citation type="submission" date="2022-10" db="EMBL/GenBank/DDBJ databases">
        <authorList>
            <person name="Chen Y."/>
            <person name="Dougan E. K."/>
            <person name="Chan C."/>
            <person name="Rhodes N."/>
            <person name="Thang M."/>
        </authorList>
    </citation>
    <scope>NUCLEOTIDE SEQUENCE</scope>
</reference>
<evidence type="ECO:0000313" key="5">
    <source>
        <dbReference type="Proteomes" id="UP001152797"/>
    </source>
</evidence>
<feature type="compositionally biased region" description="Pro residues" evidence="1">
    <location>
        <begin position="1028"/>
        <end position="1038"/>
    </location>
</feature>
<feature type="region of interest" description="Disordered" evidence="1">
    <location>
        <begin position="1196"/>
        <end position="1264"/>
    </location>
</feature>
<feature type="compositionally biased region" description="Basic and acidic residues" evidence="1">
    <location>
        <begin position="1005"/>
        <end position="1022"/>
    </location>
</feature>
<dbReference type="OrthoDB" id="10066679at2759"/>
<dbReference type="EMBL" id="CAMXCT010000182">
    <property type="protein sequence ID" value="CAI3975141.1"/>
    <property type="molecule type" value="Genomic_DNA"/>
</dbReference>
<dbReference type="InterPro" id="IPR013103">
    <property type="entry name" value="RVT_2"/>
</dbReference>
<feature type="region of interest" description="Disordered" evidence="1">
    <location>
        <begin position="878"/>
        <end position="953"/>
    </location>
</feature>
<protein>
    <recommendedName>
        <fullName evidence="2">Reverse transcriptase Ty1/copia-type domain-containing protein</fullName>
    </recommendedName>
</protein>
<reference evidence="4 5" key="2">
    <citation type="submission" date="2024-05" db="EMBL/GenBank/DDBJ databases">
        <authorList>
            <person name="Chen Y."/>
            <person name="Shah S."/>
            <person name="Dougan E. K."/>
            <person name="Thang M."/>
            <person name="Chan C."/>
        </authorList>
    </citation>
    <scope>NUCLEOTIDE SEQUENCE [LARGE SCALE GENOMIC DNA]</scope>
</reference>
<dbReference type="EMBL" id="CAMXCT020000182">
    <property type="protein sequence ID" value="CAL1128516.1"/>
    <property type="molecule type" value="Genomic_DNA"/>
</dbReference>
<accession>A0A9P1FGF7</accession>
<feature type="compositionally biased region" description="Low complexity" evidence="1">
    <location>
        <begin position="903"/>
        <end position="916"/>
    </location>
</feature>
<keyword evidence="5" id="KW-1185">Reference proteome</keyword>
<evidence type="ECO:0000313" key="4">
    <source>
        <dbReference type="EMBL" id="CAL4762453.1"/>
    </source>
</evidence>
<feature type="domain" description="Reverse transcriptase Ty1/copia-type" evidence="2">
    <location>
        <begin position="1963"/>
        <end position="2140"/>
    </location>
</feature>
<feature type="region of interest" description="Disordered" evidence="1">
    <location>
        <begin position="52"/>
        <end position="91"/>
    </location>
</feature>
<proteinExistence type="predicted"/>